<comment type="catalytic activity">
    <reaction evidence="1">
        <text>D-fructose 6-phosphate + L-glutamine = D-glucosamine 6-phosphate + L-glutamate</text>
        <dbReference type="Rhea" id="RHEA:13237"/>
        <dbReference type="ChEBI" id="CHEBI:29985"/>
        <dbReference type="ChEBI" id="CHEBI:58359"/>
        <dbReference type="ChEBI" id="CHEBI:58725"/>
        <dbReference type="ChEBI" id="CHEBI:61527"/>
        <dbReference type="EC" id="2.6.1.16"/>
    </reaction>
</comment>
<evidence type="ECO:0000256" key="3">
    <source>
        <dbReference type="ARBA" id="ARBA00016090"/>
    </source>
</evidence>
<dbReference type="InterPro" id="IPR035490">
    <property type="entry name" value="GlmS/FrlB_SIS"/>
</dbReference>
<evidence type="ECO:0000256" key="2">
    <source>
        <dbReference type="ARBA" id="ARBA00012916"/>
    </source>
</evidence>
<dbReference type="GO" id="GO:0006047">
    <property type="term" value="P:UDP-N-acetylglucosamine metabolic process"/>
    <property type="evidence" value="ECO:0007669"/>
    <property type="project" value="TreeGrafter"/>
</dbReference>
<feature type="domain" description="SIS" evidence="5">
    <location>
        <begin position="34"/>
        <end position="179"/>
    </location>
</feature>
<keyword evidence="4" id="KW-0677">Repeat</keyword>
<dbReference type="EC" id="2.6.1.16" evidence="2"/>
<evidence type="ECO:0000313" key="7">
    <source>
        <dbReference type="Proteomes" id="UP000028013"/>
    </source>
</evidence>
<accession>A0A078RUQ7</accession>
<sequence length="353" mass="38336">MNQFIKEIQEQPEMLERTLGYYHSREGKERLDAVCTLWTTGDYDKIVLTGMGSSYFVSQAAATMMTAYNIPAFAINAGELLHFQSSVLTERTLLVAISQSGESYEVIELLKQLGERHHSRLTVVGVTNESGSSLAAMATLSLLCKAGREEMTSTKTFITTYLVVYLLAGALDGRRVDNALLDSVVREVGLQLEKGGIYLSRSVAFLSGHPFVQVIGRGTVFASAAQTALMFMEATKTPASALLGGEFRHGPLEMVGPGFICIIYAHSRSGVYRQSIRLMADVLSFNGKVILVSDISSGIESVNLLEINVHCGDPDLFAIPSIVPVQLIVNAWAEEMELVPGSFTHGAKVTSIE</sequence>
<dbReference type="InterPro" id="IPR035466">
    <property type="entry name" value="GlmS/AgaS_SIS"/>
</dbReference>
<dbReference type="PANTHER" id="PTHR10937:SF0">
    <property type="entry name" value="GLUTAMINE--FRUCTOSE-6-PHOSPHATE TRANSAMINASE (ISOMERIZING)"/>
    <property type="match status" value="1"/>
</dbReference>
<evidence type="ECO:0000256" key="4">
    <source>
        <dbReference type="ARBA" id="ARBA00022737"/>
    </source>
</evidence>
<protein>
    <recommendedName>
        <fullName evidence="3">Glutamine--fructose-6-phosphate aminotransferase [isomerizing]</fullName>
        <ecNumber evidence="2">2.6.1.16</ecNumber>
    </recommendedName>
</protein>
<evidence type="ECO:0000313" key="6">
    <source>
        <dbReference type="EMBL" id="KDS47992.1"/>
    </source>
</evidence>
<feature type="domain" description="SIS" evidence="5">
    <location>
        <begin position="202"/>
        <end position="343"/>
    </location>
</feature>
<dbReference type="RefSeq" id="WP_035447300.1">
    <property type="nucleotide sequence ID" value="NZ_JNHN01000184.1"/>
</dbReference>
<name>A0A078RUQ7_BACUN</name>
<dbReference type="InterPro" id="IPR046348">
    <property type="entry name" value="SIS_dom_sf"/>
</dbReference>
<dbReference type="SUPFAM" id="SSF53697">
    <property type="entry name" value="SIS domain"/>
    <property type="match status" value="1"/>
</dbReference>
<dbReference type="GO" id="GO:0006002">
    <property type="term" value="P:fructose 6-phosphate metabolic process"/>
    <property type="evidence" value="ECO:0007669"/>
    <property type="project" value="TreeGrafter"/>
</dbReference>
<dbReference type="Proteomes" id="UP000028013">
    <property type="component" value="Unassembled WGS sequence"/>
</dbReference>
<dbReference type="GO" id="GO:0097367">
    <property type="term" value="F:carbohydrate derivative binding"/>
    <property type="evidence" value="ECO:0007669"/>
    <property type="project" value="InterPro"/>
</dbReference>
<evidence type="ECO:0000259" key="5">
    <source>
        <dbReference type="PROSITE" id="PS51464"/>
    </source>
</evidence>
<dbReference type="PROSITE" id="PS51464">
    <property type="entry name" value="SIS"/>
    <property type="match status" value="2"/>
</dbReference>
<dbReference type="CDD" id="cd05008">
    <property type="entry name" value="SIS_GlmS_GlmD_1"/>
    <property type="match status" value="1"/>
</dbReference>
<gene>
    <name evidence="6" type="ORF">M094_2924</name>
</gene>
<dbReference type="GO" id="GO:0004360">
    <property type="term" value="F:glutamine-fructose-6-phosphate transaminase (isomerizing) activity"/>
    <property type="evidence" value="ECO:0007669"/>
    <property type="project" value="UniProtKB-EC"/>
</dbReference>
<proteinExistence type="predicted"/>
<dbReference type="InterPro" id="IPR001347">
    <property type="entry name" value="SIS_dom"/>
</dbReference>
<dbReference type="PATRIC" id="fig|1339349.3.peg.3978"/>
<organism evidence="6 7">
    <name type="scientific">Bacteroides uniformis str. 3978 T3 ii</name>
    <dbReference type="NCBI Taxonomy" id="1339349"/>
    <lineage>
        <taxon>Bacteria</taxon>
        <taxon>Pseudomonadati</taxon>
        <taxon>Bacteroidota</taxon>
        <taxon>Bacteroidia</taxon>
        <taxon>Bacteroidales</taxon>
        <taxon>Bacteroidaceae</taxon>
        <taxon>Bacteroides</taxon>
    </lineage>
</organism>
<reference evidence="6 7" key="1">
    <citation type="submission" date="2014-04" db="EMBL/GenBank/DDBJ databases">
        <authorList>
            <person name="Sears C."/>
            <person name="Carroll K."/>
            <person name="Sack B.R."/>
            <person name="Qadri F."/>
            <person name="Myers L.L."/>
            <person name="Chung G.-T."/>
            <person name="Escheverria P."/>
            <person name="Fraser C.M."/>
            <person name="Sadzewicz L."/>
            <person name="Shefchek K.A."/>
            <person name="Tallon L."/>
            <person name="Das S.P."/>
            <person name="Daugherty S."/>
            <person name="Mongodin E.F."/>
        </authorList>
    </citation>
    <scope>NUCLEOTIDE SEQUENCE [LARGE SCALE GENOMIC DNA]</scope>
    <source>
        <strain evidence="6 7">3978 T3 ii</strain>
    </source>
</reference>
<dbReference type="AlphaFoldDB" id="A0A078RUQ7"/>
<dbReference type="GO" id="GO:0006487">
    <property type="term" value="P:protein N-linked glycosylation"/>
    <property type="evidence" value="ECO:0007669"/>
    <property type="project" value="TreeGrafter"/>
</dbReference>
<dbReference type="PANTHER" id="PTHR10937">
    <property type="entry name" value="GLUCOSAMINE--FRUCTOSE-6-PHOSPHATE AMINOTRANSFERASE, ISOMERIZING"/>
    <property type="match status" value="1"/>
</dbReference>
<dbReference type="Pfam" id="PF01380">
    <property type="entry name" value="SIS"/>
    <property type="match status" value="2"/>
</dbReference>
<comment type="caution">
    <text evidence="6">The sequence shown here is derived from an EMBL/GenBank/DDBJ whole genome shotgun (WGS) entry which is preliminary data.</text>
</comment>
<dbReference type="Gene3D" id="3.40.50.10490">
    <property type="entry name" value="Glucose-6-phosphate isomerase like protein, domain 1"/>
    <property type="match status" value="2"/>
</dbReference>
<dbReference type="EMBL" id="JNHN01000184">
    <property type="protein sequence ID" value="KDS47992.1"/>
    <property type="molecule type" value="Genomic_DNA"/>
</dbReference>
<dbReference type="CDD" id="cd05009">
    <property type="entry name" value="SIS_GlmS_GlmD_2"/>
    <property type="match status" value="1"/>
</dbReference>
<evidence type="ECO:0000256" key="1">
    <source>
        <dbReference type="ARBA" id="ARBA00001031"/>
    </source>
</evidence>
<dbReference type="GO" id="GO:0005829">
    <property type="term" value="C:cytosol"/>
    <property type="evidence" value="ECO:0007669"/>
    <property type="project" value="TreeGrafter"/>
</dbReference>